<organism evidence="2 3">
    <name type="scientific">Anisodus acutangulus</name>
    <dbReference type="NCBI Taxonomy" id="402998"/>
    <lineage>
        <taxon>Eukaryota</taxon>
        <taxon>Viridiplantae</taxon>
        <taxon>Streptophyta</taxon>
        <taxon>Embryophyta</taxon>
        <taxon>Tracheophyta</taxon>
        <taxon>Spermatophyta</taxon>
        <taxon>Magnoliopsida</taxon>
        <taxon>eudicotyledons</taxon>
        <taxon>Gunneridae</taxon>
        <taxon>Pentapetalae</taxon>
        <taxon>asterids</taxon>
        <taxon>lamiids</taxon>
        <taxon>Solanales</taxon>
        <taxon>Solanaceae</taxon>
        <taxon>Solanoideae</taxon>
        <taxon>Hyoscyameae</taxon>
        <taxon>Anisodus</taxon>
    </lineage>
</organism>
<comment type="caution">
    <text evidence="2">The sequence shown here is derived from an EMBL/GenBank/DDBJ whole genome shotgun (WGS) entry which is preliminary data.</text>
</comment>
<dbReference type="OrthoDB" id="778241at2759"/>
<gene>
    <name evidence="2" type="ORF">K7X08_025389</name>
</gene>
<dbReference type="EMBL" id="JAJAGQ010000014">
    <property type="protein sequence ID" value="KAJ8543771.1"/>
    <property type="molecule type" value="Genomic_DNA"/>
</dbReference>
<reference evidence="3" key="1">
    <citation type="journal article" date="2023" name="Proc. Natl. Acad. Sci. U.S.A.">
        <title>Genomic and structural basis for evolution of tropane alkaloid biosynthesis.</title>
        <authorList>
            <person name="Wanga Y.-J."/>
            <person name="Taina T."/>
            <person name="Yua J.-Y."/>
            <person name="Lia J."/>
            <person name="Xua B."/>
            <person name="Chenc J."/>
            <person name="D'Auriad J.C."/>
            <person name="Huanga J.-P."/>
            <person name="Huanga S.-X."/>
        </authorList>
    </citation>
    <scope>NUCLEOTIDE SEQUENCE [LARGE SCALE GENOMIC DNA]</scope>
    <source>
        <strain evidence="3">cv. KIB-2019</strain>
    </source>
</reference>
<dbReference type="InterPro" id="IPR012862">
    <property type="entry name" value="DUF1635"/>
</dbReference>
<proteinExistence type="predicted"/>
<evidence type="ECO:0000313" key="2">
    <source>
        <dbReference type="EMBL" id="KAJ8543771.1"/>
    </source>
</evidence>
<evidence type="ECO:0000313" key="3">
    <source>
        <dbReference type="Proteomes" id="UP001152561"/>
    </source>
</evidence>
<evidence type="ECO:0000256" key="1">
    <source>
        <dbReference type="SAM" id="Coils"/>
    </source>
</evidence>
<feature type="coiled-coil region" evidence="1">
    <location>
        <begin position="14"/>
        <end position="73"/>
    </location>
</feature>
<dbReference type="Proteomes" id="UP001152561">
    <property type="component" value="Unassembled WGS sequence"/>
</dbReference>
<dbReference type="Pfam" id="PF07795">
    <property type="entry name" value="DUF1635"/>
    <property type="match status" value="1"/>
</dbReference>
<keyword evidence="1" id="KW-0175">Coiled coil</keyword>
<keyword evidence="3" id="KW-1185">Reference proteome</keyword>
<sequence length="230" mass="26017">MEEIASLWSNQETVDEMRHKLLYTNLELEQLKAEKTDEMRKNKEYMKQLIQLLNMVCQERDEARDQLDKLLNKLDSPNFVKVTKANSSTTESNSLHNSSAIDSFFNTVSSPEFSNNNMADSNEVAYMNQSLSHDCNVRFSDNYVPQVDKATLVIDNIVKGKTLPQQGKLLKAVIESGPLLQTLIVAGSLPQWRNPPQLKSFNIPTFSIKGRESNISNQNLCASLINPLHS</sequence>
<accession>A0A9Q1R7Y8</accession>
<name>A0A9Q1R7Y8_9SOLA</name>
<protein>
    <submittedName>
        <fullName evidence="2">Uncharacterized protein</fullName>
    </submittedName>
</protein>
<dbReference type="PANTHER" id="PTHR33431:SF23">
    <property type="entry name" value="UPA23"/>
    <property type="match status" value="1"/>
</dbReference>
<dbReference type="AlphaFoldDB" id="A0A9Q1R7Y8"/>
<dbReference type="PANTHER" id="PTHR33431">
    <property type="entry name" value="ENABLED-LIKE PROTEIN (DUF1635)"/>
    <property type="match status" value="1"/>
</dbReference>